<sequence length="114" mass="13090">MLSLCIMVVSEEGDLDDDIAFFRVGDKYDEELDNEIREENLRTLRKEHAKFDELAREAAEFDELSREAVDIEEIVGESQSKFASDWVGSSSQSSKKPDTYARYGKEFQERKLAG</sequence>
<dbReference type="AlphaFoldDB" id="A0AAV3S2I5"/>
<evidence type="ECO:0000313" key="3">
    <source>
        <dbReference type="Proteomes" id="UP001454036"/>
    </source>
</evidence>
<dbReference type="EMBL" id="BAABME010013727">
    <property type="protein sequence ID" value="GAA0186466.1"/>
    <property type="molecule type" value="Genomic_DNA"/>
</dbReference>
<accession>A0AAV3S2I5</accession>
<proteinExistence type="predicted"/>
<comment type="caution">
    <text evidence="2">The sequence shown here is derived from an EMBL/GenBank/DDBJ whole genome shotgun (WGS) entry which is preliminary data.</text>
</comment>
<feature type="region of interest" description="Disordered" evidence="1">
    <location>
        <begin position="81"/>
        <end position="101"/>
    </location>
</feature>
<keyword evidence="3" id="KW-1185">Reference proteome</keyword>
<reference evidence="2 3" key="1">
    <citation type="submission" date="2024-01" db="EMBL/GenBank/DDBJ databases">
        <title>The complete chloroplast genome sequence of Lithospermum erythrorhizon: insights into the phylogenetic relationship among Boraginaceae species and the maternal lineages of purple gromwells.</title>
        <authorList>
            <person name="Okada T."/>
            <person name="Watanabe K."/>
        </authorList>
    </citation>
    <scope>NUCLEOTIDE SEQUENCE [LARGE SCALE GENOMIC DNA]</scope>
</reference>
<organism evidence="2 3">
    <name type="scientific">Lithospermum erythrorhizon</name>
    <name type="common">Purple gromwell</name>
    <name type="synonym">Lithospermum officinale var. erythrorhizon</name>
    <dbReference type="NCBI Taxonomy" id="34254"/>
    <lineage>
        <taxon>Eukaryota</taxon>
        <taxon>Viridiplantae</taxon>
        <taxon>Streptophyta</taxon>
        <taxon>Embryophyta</taxon>
        <taxon>Tracheophyta</taxon>
        <taxon>Spermatophyta</taxon>
        <taxon>Magnoliopsida</taxon>
        <taxon>eudicotyledons</taxon>
        <taxon>Gunneridae</taxon>
        <taxon>Pentapetalae</taxon>
        <taxon>asterids</taxon>
        <taxon>lamiids</taxon>
        <taxon>Boraginales</taxon>
        <taxon>Boraginaceae</taxon>
        <taxon>Boraginoideae</taxon>
        <taxon>Lithospermeae</taxon>
        <taxon>Lithospermum</taxon>
    </lineage>
</organism>
<evidence type="ECO:0000256" key="1">
    <source>
        <dbReference type="SAM" id="MobiDB-lite"/>
    </source>
</evidence>
<protein>
    <submittedName>
        <fullName evidence="2">Uncharacterized protein</fullName>
    </submittedName>
</protein>
<name>A0AAV3S2I5_LITER</name>
<dbReference type="Proteomes" id="UP001454036">
    <property type="component" value="Unassembled WGS sequence"/>
</dbReference>
<feature type="compositionally biased region" description="Polar residues" evidence="1">
    <location>
        <begin position="81"/>
        <end position="94"/>
    </location>
</feature>
<gene>
    <name evidence="2" type="ORF">LIER_33754</name>
</gene>
<evidence type="ECO:0000313" key="2">
    <source>
        <dbReference type="EMBL" id="GAA0186466.1"/>
    </source>
</evidence>